<evidence type="ECO:0000313" key="9">
    <source>
        <dbReference type="Proteomes" id="UP000694941"/>
    </source>
</evidence>
<dbReference type="PROSITE" id="PS50268">
    <property type="entry name" value="CADHERIN_2"/>
    <property type="match status" value="8"/>
</dbReference>
<dbReference type="Proteomes" id="UP000694941">
    <property type="component" value="Unplaced"/>
</dbReference>
<feature type="domain" description="Cadherin" evidence="8">
    <location>
        <begin position="549"/>
        <end position="653"/>
    </location>
</feature>
<feature type="domain" description="Cadherin" evidence="8">
    <location>
        <begin position="68"/>
        <end position="177"/>
    </location>
</feature>
<feature type="domain" description="Cadherin" evidence="8">
    <location>
        <begin position="873"/>
        <end position="993"/>
    </location>
</feature>
<dbReference type="InterPro" id="IPR002126">
    <property type="entry name" value="Cadherin-like_dom"/>
</dbReference>
<dbReference type="SMART" id="SM00112">
    <property type="entry name" value="CA"/>
    <property type="match status" value="8"/>
</dbReference>
<evidence type="ECO:0000313" key="10">
    <source>
        <dbReference type="RefSeq" id="XP_022256790.1"/>
    </source>
</evidence>
<dbReference type="GeneID" id="111089152"/>
<reference evidence="10" key="1">
    <citation type="submission" date="2025-08" db="UniProtKB">
        <authorList>
            <consortium name="RefSeq"/>
        </authorList>
    </citation>
    <scope>IDENTIFICATION</scope>
    <source>
        <tissue evidence="10">Muscle</tissue>
    </source>
</reference>
<evidence type="ECO:0000259" key="8">
    <source>
        <dbReference type="PROSITE" id="PS50268"/>
    </source>
</evidence>
<evidence type="ECO:0000256" key="6">
    <source>
        <dbReference type="ARBA" id="ARBA00023136"/>
    </source>
</evidence>
<keyword evidence="6" id="KW-0472">Membrane</keyword>
<dbReference type="PRINTS" id="PR00205">
    <property type="entry name" value="CADHERIN"/>
</dbReference>
<feature type="domain" description="Cadherin" evidence="8">
    <location>
        <begin position="178"/>
        <end position="304"/>
    </location>
</feature>
<evidence type="ECO:0000256" key="4">
    <source>
        <dbReference type="ARBA" id="ARBA00022837"/>
    </source>
</evidence>
<organism evidence="9 10">
    <name type="scientific">Limulus polyphemus</name>
    <name type="common">Atlantic horseshoe crab</name>
    <dbReference type="NCBI Taxonomy" id="6850"/>
    <lineage>
        <taxon>Eukaryota</taxon>
        <taxon>Metazoa</taxon>
        <taxon>Ecdysozoa</taxon>
        <taxon>Arthropoda</taxon>
        <taxon>Chelicerata</taxon>
        <taxon>Merostomata</taxon>
        <taxon>Xiphosura</taxon>
        <taxon>Limulidae</taxon>
        <taxon>Limulus</taxon>
    </lineage>
</organism>
<dbReference type="InterPro" id="IPR015919">
    <property type="entry name" value="Cadherin-like_sf"/>
</dbReference>
<dbReference type="RefSeq" id="XP_022256790.1">
    <property type="nucleotide sequence ID" value="XM_022401082.1"/>
</dbReference>
<keyword evidence="9" id="KW-1185">Reference proteome</keyword>
<keyword evidence="3" id="KW-0677">Repeat</keyword>
<evidence type="ECO:0000256" key="2">
    <source>
        <dbReference type="ARBA" id="ARBA00022692"/>
    </source>
</evidence>
<dbReference type="Pfam" id="PF00028">
    <property type="entry name" value="Cadherin"/>
    <property type="match status" value="7"/>
</dbReference>
<feature type="domain" description="Cadherin" evidence="8">
    <location>
        <begin position="654"/>
        <end position="764"/>
    </location>
</feature>
<gene>
    <name evidence="10" type="primary">LOC111089152</name>
</gene>
<dbReference type="CDD" id="cd11304">
    <property type="entry name" value="Cadherin_repeat"/>
    <property type="match status" value="8"/>
</dbReference>
<dbReference type="PANTHER" id="PTHR24026">
    <property type="entry name" value="FAT ATYPICAL CADHERIN-RELATED"/>
    <property type="match status" value="1"/>
</dbReference>
<sequence>MNKLPFLIRVKNSSVLKYDCATECETKVFQLQLQAEETNTNIIGENNGKECTVVNITMTDENDHFPEFENITEAKISENASAGDFVATIRATDKDMDFFGTKGIRYSLVDGSFSKSFAIHEESGNLTVKTNDHGFNREKVSSFYITIIARDNNGTGNRNTLLFKIILLDANDQAPTFVLQAYKAYMFENDGKFTENLILLATDLDEENTNNSRVNYKLTDRHNSNHFTLCETSSNEEGVLMKPVQEIDFEDQNLPEPQCGDSMSVCTRLFELEVMAYDLGIPQQSSTVNVTIELRDENDNGPKFKKETCSKTVTVNETAGEGTKIFKVEAHDADISPAYKKVFYVIAEGAENNFMIDRDEGNITVAGNANLDPDYNCTETHCNKRLKHVLKIEATDSLMKKEDGESCEITVNIKDINNKPPKFRLKERSFEVTENKNNAPITKLTAYDFDSNNKLKYQIDFNSSKAYMPNFRPIDVEVYNYKKLFYLEEETGELRVQGMLDRERMKRIEMFLIVEDENAEVRPQTDQDRIEIVVCDVNDNNPYFVNNDTEEGYLAFVWEESPKNQTLKNIVAKDDDEDNEITYSLDGNNSTIQELFILGEKSGDLTIIKKVDYEEYHWLNFTVTATDSGKPNRSSVTLVSLEIGDVNDNDPVFVNEPYKVEIEEEGENHSIILTVKATDNDSNTFGMYGLVNYRLQRGVIYTEFSVGKENGSIMNTERLDREKQEKYEFAVEAFDTPDDLTKSRKAITQVIVTLLDINDNDPVFEVWDEDCVTIPEDKEVGSKVAQVQATDSDSGDNGTVQYFFNTDEEVQTFFQIDNATGVIIVRRSLLKNHKKFNVSVRAQDKGSPPRNKNETFCISVEDVNLNYPKFVKPKETETVYVQEEETPGYSVTKVMARDEDSELSDNSIIEYKICSICEDGEINLKTFSINENTGEIIVKVSLKKSERPEYLLTIKACDKGNPPKCTEDEKGSDHMHAKIKVIVRNKDDTLPQFRSRTGVVTFEEETLEGKVLIPEAKYQEEFMGNVTNRTICYFIIG</sequence>
<feature type="domain" description="Cadherin" evidence="8">
    <location>
        <begin position="307"/>
        <end position="423"/>
    </location>
</feature>
<keyword evidence="4 7" id="KW-0106">Calcium</keyword>
<comment type="subcellular location">
    <subcellularLocation>
        <location evidence="1">Membrane</location>
    </subcellularLocation>
</comment>
<proteinExistence type="predicted"/>
<keyword evidence="2" id="KW-0812">Transmembrane</keyword>
<dbReference type="SUPFAM" id="SSF49313">
    <property type="entry name" value="Cadherin-like"/>
    <property type="match status" value="8"/>
</dbReference>
<feature type="domain" description="Cadherin" evidence="8">
    <location>
        <begin position="424"/>
        <end position="544"/>
    </location>
</feature>
<protein>
    <submittedName>
        <fullName evidence="10">Cadherin-23-like</fullName>
    </submittedName>
</protein>
<accession>A0ABM1TLN4</accession>
<feature type="domain" description="Cadherin" evidence="8">
    <location>
        <begin position="772"/>
        <end position="870"/>
    </location>
</feature>
<keyword evidence="5" id="KW-1133">Transmembrane helix</keyword>
<dbReference type="Gene3D" id="2.60.40.60">
    <property type="entry name" value="Cadherins"/>
    <property type="match status" value="8"/>
</dbReference>
<name>A0ABM1TLN4_LIMPO</name>
<dbReference type="InterPro" id="IPR020894">
    <property type="entry name" value="Cadherin_CS"/>
</dbReference>
<evidence type="ECO:0000256" key="1">
    <source>
        <dbReference type="ARBA" id="ARBA00004370"/>
    </source>
</evidence>
<evidence type="ECO:0000256" key="5">
    <source>
        <dbReference type="ARBA" id="ARBA00022989"/>
    </source>
</evidence>
<evidence type="ECO:0000256" key="7">
    <source>
        <dbReference type="PROSITE-ProRule" id="PRU00043"/>
    </source>
</evidence>
<evidence type="ECO:0000256" key="3">
    <source>
        <dbReference type="ARBA" id="ARBA00022737"/>
    </source>
</evidence>
<dbReference type="PANTHER" id="PTHR24026:SF133">
    <property type="entry name" value="CADHERIN-RELATED FAMILY MEMBER 2"/>
    <property type="match status" value="1"/>
</dbReference>
<dbReference type="PROSITE" id="PS00232">
    <property type="entry name" value="CADHERIN_1"/>
    <property type="match status" value="3"/>
</dbReference>